<protein>
    <submittedName>
        <fullName evidence="3">Uncharacterized protein</fullName>
    </submittedName>
</protein>
<dbReference type="Pfam" id="PF00183">
    <property type="entry name" value="HSP90"/>
    <property type="match status" value="1"/>
</dbReference>
<dbReference type="EMBL" id="JALJOU010000019">
    <property type="protein sequence ID" value="KAK9838378.1"/>
    <property type="molecule type" value="Genomic_DNA"/>
</dbReference>
<name>A0AAW1RYA6_9CHLO</name>
<dbReference type="InterPro" id="IPR020568">
    <property type="entry name" value="Ribosomal_Su5_D2-typ_SF"/>
</dbReference>
<dbReference type="AlphaFoldDB" id="A0AAW1RYA6"/>
<dbReference type="GO" id="GO:0140662">
    <property type="term" value="F:ATP-dependent protein folding chaperone"/>
    <property type="evidence" value="ECO:0007669"/>
    <property type="project" value="InterPro"/>
</dbReference>
<evidence type="ECO:0000313" key="3">
    <source>
        <dbReference type="EMBL" id="KAK9838378.1"/>
    </source>
</evidence>
<dbReference type="SUPFAM" id="SSF54211">
    <property type="entry name" value="Ribosomal protein S5 domain 2-like"/>
    <property type="match status" value="1"/>
</dbReference>
<sequence length="185" mass="21013">MLLLDESHESLLPRYMGFLKGVVDACDLPLNVSREILQALPLRRRKRRARDAPQGRTERWLEALRREVAERPGAEGLSADYSTLWESRVNRNKLDAMEYSAKKRPPAELLRFPSQKNIYCIAADSLAAAANAPFIEQLIKDLEVLYLTEPIDEPVMNCVSECKGNWQVSHADGLALRVRAGRVRE</sequence>
<evidence type="ECO:0000256" key="1">
    <source>
        <dbReference type="ARBA" id="ARBA00008239"/>
    </source>
</evidence>
<accession>A0AAW1RYA6</accession>
<dbReference type="Gene3D" id="3.30.230.80">
    <property type="match status" value="1"/>
</dbReference>
<evidence type="ECO:0000256" key="2">
    <source>
        <dbReference type="ARBA" id="ARBA00023186"/>
    </source>
</evidence>
<dbReference type="GO" id="GO:0005524">
    <property type="term" value="F:ATP binding"/>
    <property type="evidence" value="ECO:0007669"/>
    <property type="project" value="InterPro"/>
</dbReference>
<comment type="similarity">
    <text evidence="1">Belongs to the heat shock protein 90 family.</text>
</comment>
<evidence type="ECO:0000313" key="4">
    <source>
        <dbReference type="Proteomes" id="UP001445335"/>
    </source>
</evidence>
<comment type="caution">
    <text evidence="3">The sequence shown here is derived from an EMBL/GenBank/DDBJ whole genome shotgun (WGS) entry which is preliminary data.</text>
</comment>
<dbReference type="Proteomes" id="UP001445335">
    <property type="component" value="Unassembled WGS sequence"/>
</dbReference>
<keyword evidence="4" id="KW-1185">Reference proteome</keyword>
<proteinExistence type="inferred from homology"/>
<dbReference type="GO" id="GO:0051082">
    <property type="term" value="F:unfolded protein binding"/>
    <property type="evidence" value="ECO:0007669"/>
    <property type="project" value="InterPro"/>
</dbReference>
<dbReference type="PANTHER" id="PTHR11528">
    <property type="entry name" value="HEAT SHOCK PROTEIN 90 FAMILY MEMBER"/>
    <property type="match status" value="1"/>
</dbReference>
<dbReference type="Gene3D" id="3.40.50.11260">
    <property type="match status" value="1"/>
</dbReference>
<keyword evidence="2" id="KW-0143">Chaperone</keyword>
<dbReference type="GO" id="GO:0016887">
    <property type="term" value="F:ATP hydrolysis activity"/>
    <property type="evidence" value="ECO:0007669"/>
    <property type="project" value="InterPro"/>
</dbReference>
<organism evidence="3 4">
    <name type="scientific">Elliptochloris bilobata</name>
    <dbReference type="NCBI Taxonomy" id="381761"/>
    <lineage>
        <taxon>Eukaryota</taxon>
        <taxon>Viridiplantae</taxon>
        <taxon>Chlorophyta</taxon>
        <taxon>core chlorophytes</taxon>
        <taxon>Trebouxiophyceae</taxon>
        <taxon>Trebouxiophyceae incertae sedis</taxon>
        <taxon>Elliptochloris clade</taxon>
        <taxon>Elliptochloris</taxon>
    </lineage>
</organism>
<gene>
    <name evidence="3" type="ORF">WJX81_008127</name>
</gene>
<reference evidence="3 4" key="1">
    <citation type="journal article" date="2024" name="Nat. Commun.">
        <title>Phylogenomics reveals the evolutionary origins of lichenization in chlorophyte algae.</title>
        <authorList>
            <person name="Puginier C."/>
            <person name="Libourel C."/>
            <person name="Otte J."/>
            <person name="Skaloud P."/>
            <person name="Haon M."/>
            <person name="Grisel S."/>
            <person name="Petersen M."/>
            <person name="Berrin J.G."/>
            <person name="Delaux P.M."/>
            <person name="Dal Grande F."/>
            <person name="Keller J."/>
        </authorList>
    </citation>
    <scope>NUCLEOTIDE SEQUENCE [LARGE SCALE GENOMIC DNA]</scope>
    <source>
        <strain evidence="3 4">SAG 245.80</strain>
    </source>
</reference>
<dbReference type="InterPro" id="IPR001404">
    <property type="entry name" value="Hsp90_fam"/>
</dbReference>